<evidence type="ECO:0000256" key="3">
    <source>
        <dbReference type="ARBA" id="ARBA00022729"/>
    </source>
</evidence>
<sequence length="408" mass="41715">MIRSVRSLVLGGLVFAVAVGCGSKDPSGFEDWQKNTSPTDPSGKFGGSTTGESLVLDPKNATVIIDSTTSPPTPGTVTYRVLHKVANGDEDVTGSAKLSLRDTSIGSFDGAVFTSLADLPEGTLGKSTLVTADTSAGQAAGTLTVVKLRKSGDQRDFFFIVPYNEDPTPENDVLKFSTNIKMADVAFVMDTTGSMSSSINNLKNALQGSLFAQLQTAIPNVGLAVVDHRDFSDGSNVLRLRQVITTDLSSAQTAVGQMSAGGGGDEPEAQIAAMQFTLLGQANNPIPAHTPATPGTFGGVDFRPGSVPIVVEITDASWHDPSGNATMASLKAAFASTNAKFVNVASSGGPENQANDLSDATSSNVPRAPSEVPAAASAARASVARAAPPTAPAAPADSTSRRTATATA</sequence>
<dbReference type="OrthoDB" id="5488153at2"/>
<organism evidence="6 7">
    <name type="scientific">Labilithrix luteola</name>
    <dbReference type="NCBI Taxonomy" id="1391654"/>
    <lineage>
        <taxon>Bacteria</taxon>
        <taxon>Pseudomonadati</taxon>
        <taxon>Myxococcota</taxon>
        <taxon>Polyangia</taxon>
        <taxon>Polyangiales</taxon>
        <taxon>Labilitrichaceae</taxon>
        <taxon>Labilithrix</taxon>
    </lineage>
</organism>
<protein>
    <recommendedName>
        <fullName evidence="5">Hemicentin-1-like von Willebrand factor A domain-containing protein</fullName>
    </recommendedName>
</protein>
<evidence type="ECO:0000256" key="4">
    <source>
        <dbReference type="SAM" id="MobiDB-lite"/>
    </source>
</evidence>
<dbReference type="InterPro" id="IPR056861">
    <property type="entry name" value="HMCN1-like_VWA"/>
</dbReference>
<keyword evidence="7" id="KW-1185">Reference proteome</keyword>
<dbReference type="AlphaFoldDB" id="A0A0K1PLU2"/>
<dbReference type="InterPro" id="IPR052969">
    <property type="entry name" value="Thr-specific_kinase-like"/>
</dbReference>
<keyword evidence="3" id="KW-0732">Signal</keyword>
<accession>A0A0K1PLU2</accession>
<dbReference type="KEGG" id="llu:AKJ09_01025"/>
<evidence type="ECO:0000259" key="5">
    <source>
        <dbReference type="Pfam" id="PF25106"/>
    </source>
</evidence>
<name>A0A0K1PLU2_9BACT</name>
<dbReference type="PROSITE" id="PS51257">
    <property type="entry name" value="PROKAR_LIPOPROTEIN"/>
    <property type="match status" value="1"/>
</dbReference>
<dbReference type="Pfam" id="PF25106">
    <property type="entry name" value="VWA_4"/>
    <property type="match status" value="1"/>
</dbReference>
<feature type="compositionally biased region" description="Polar residues" evidence="4">
    <location>
        <begin position="346"/>
        <end position="364"/>
    </location>
</feature>
<dbReference type="Gene3D" id="3.40.50.410">
    <property type="entry name" value="von Willebrand factor, type A domain"/>
    <property type="match status" value="1"/>
</dbReference>
<dbReference type="Proteomes" id="UP000064967">
    <property type="component" value="Chromosome"/>
</dbReference>
<evidence type="ECO:0000256" key="1">
    <source>
        <dbReference type="ARBA" id="ARBA00004613"/>
    </source>
</evidence>
<comment type="subcellular location">
    <subcellularLocation>
        <location evidence="1">Secreted</location>
    </subcellularLocation>
</comment>
<dbReference type="EMBL" id="CP012333">
    <property type="protein sequence ID" value="AKU94361.1"/>
    <property type="molecule type" value="Genomic_DNA"/>
</dbReference>
<evidence type="ECO:0000313" key="7">
    <source>
        <dbReference type="Proteomes" id="UP000064967"/>
    </source>
</evidence>
<proteinExistence type="predicted"/>
<dbReference type="STRING" id="1391654.AKJ09_01025"/>
<dbReference type="PANTHER" id="PTHR47763">
    <property type="entry name" value="ALPHA-PROTEIN KINASE VWKA"/>
    <property type="match status" value="1"/>
</dbReference>
<keyword evidence="2" id="KW-0964">Secreted</keyword>
<dbReference type="SUPFAM" id="SSF53300">
    <property type="entry name" value="vWA-like"/>
    <property type="match status" value="1"/>
</dbReference>
<dbReference type="RefSeq" id="WP_146645968.1">
    <property type="nucleotide sequence ID" value="NZ_CP012333.1"/>
</dbReference>
<evidence type="ECO:0000313" key="6">
    <source>
        <dbReference type="EMBL" id="AKU94361.1"/>
    </source>
</evidence>
<feature type="domain" description="Hemicentin-1-like von Willebrand factor A" evidence="5">
    <location>
        <begin position="185"/>
        <end position="279"/>
    </location>
</feature>
<dbReference type="InterPro" id="IPR036465">
    <property type="entry name" value="vWFA_dom_sf"/>
</dbReference>
<feature type="region of interest" description="Disordered" evidence="4">
    <location>
        <begin position="28"/>
        <end position="49"/>
    </location>
</feature>
<reference evidence="6 7" key="1">
    <citation type="submission" date="2015-08" db="EMBL/GenBank/DDBJ databases">
        <authorList>
            <person name="Babu N.S."/>
            <person name="Beckwith C.J."/>
            <person name="Beseler K.G."/>
            <person name="Brison A."/>
            <person name="Carone J.V."/>
            <person name="Caskin T.P."/>
            <person name="Diamond M."/>
            <person name="Durham M.E."/>
            <person name="Foxe J.M."/>
            <person name="Go M."/>
            <person name="Henderson B.A."/>
            <person name="Jones I.B."/>
            <person name="McGettigan J.A."/>
            <person name="Micheletti S.J."/>
            <person name="Nasrallah M.E."/>
            <person name="Ortiz D."/>
            <person name="Piller C.R."/>
            <person name="Privatt S.R."/>
            <person name="Schneider S.L."/>
            <person name="Sharp S."/>
            <person name="Smith T.C."/>
            <person name="Stanton J.D."/>
            <person name="Ullery H.E."/>
            <person name="Wilson R.J."/>
            <person name="Serrano M.G."/>
            <person name="Buck G."/>
            <person name="Lee V."/>
            <person name="Wang Y."/>
            <person name="Carvalho R."/>
            <person name="Voegtly L."/>
            <person name="Shi R."/>
            <person name="Duckworth R."/>
            <person name="Johnson A."/>
            <person name="Loviza R."/>
            <person name="Walstead R."/>
            <person name="Shah Z."/>
            <person name="Kiflezghi M."/>
            <person name="Wade K."/>
            <person name="Ball S.L."/>
            <person name="Bradley K.W."/>
            <person name="Asai D.J."/>
            <person name="Bowman C.A."/>
            <person name="Russell D.A."/>
            <person name="Pope W.H."/>
            <person name="Jacobs-Sera D."/>
            <person name="Hendrix R.W."/>
            <person name="Hatfull G.F."/>
        </authorList>
    </citation>
    <scope>NUCLEOTIDE SEQUENCE [LARGE SCALE GENOMIC DNA]</scope>
    <source>
        <strain evidence="6 7">DSM 27648</strain>
    </source>
</reference>
<gene>
    <name evidence="6" type="ORF">AKJ09_01025</name>
</gene>
<evidence type="ECO:0000256" key="2">
    <source>
        <dbReference type="ARBA" id="ARBA00022525"/>
    </source>
</evidence>
<feature type="compositionally biased region" description="Low complexity" evidence="4">
    <location>
        <begin position="365"/>
        <end position="408"/>
    </location>
</feature>
<feature type="region of interest" description="Disordered" evidence="4">
    <location>
        <begin position="346"/>
        <end position="408"/>
    </location>
</feature>